<evidence type="ECO:0000256" key="1">
    <source>
        <dbReference type="ARBA" id="ARBA00004651"/>
    </source>
</evidence>
<dbReference type="EMBL" id="CP017703">
    <property type="protein sequence ID" value="ASS90404.1"/>
    <property type="molecule type" value="Genomic_DNA"/>
</dbReference>
<dbReference type="SUPFAM" id="SSF81324">
    <property type="entry name" value="Voltage-gated potassium channels"/>
    <property type="match status" value="1"/>
</dbReference>
<dbReference type="InterPro" id="IPR003148">
    <property type="entry name" value="RCK_N"/>
</dbReference>
<organism evidence="3 4">
    <name type="scientific">Aeribacillus pallidus</name>
    <dbReference type="NCBI Taxonomy" id="33936"/>
    <lineage>
        <taxon>Bacteria</taxon>
        <taxon>Bacillati</taxon>
        <taxon>Bacillota</taxon>
        <taxon>Bacilli</taxon>
        <taxon>Bacillales</taxon>
        <taxon>Bacillaceae</taxon>
        <taxon>Aeribacillus</taxon>
    </lineage>
</organism>
<gene>
    <name evidence="3" type="ORF">AP3564_09320</name>
</gene>
<evidence type="ECO:0000313" key="4">
    <source>
        <dbReference type="Proteomes" id="UP000214606"/>
    </source>
</evidence>
<feature type="domain" description="RCK N-terminal" evidence="2">
    <location>
        <begin position="114"/>
        <end position="238"/>
    </location>
</feature>
<dbReference type="RefSeq" id="WP_066249275.1">
    <property type="nucleotide sequence ID" value="NZ_CP017703.1"/>
</dbReference>
<dbReference type="PANTHER" id="PTHR43833">
    <property type="entry name" value="POTASSIUM CHANNEL PROTEIN 2-RELATED-RELATED"/>
    <property type="match status" value="1"/>
</dbReference>
<name>A0A163ZRJ1_9BACI</name>
<dbReference type="Gene3D" id="3.40.50.720">
    <property type="entry name" value="NAD(P)-binding Rossmann-like Domain"/>
    <property type="match status" value="1"/>
</dbReference>
<dbReference type="InterPro" id="IPR036291">
    <property type="entry name" value="NAD(P)-bd_dom_sf"/>
</dbReference>
<protein>
    <recommendedName>
        <fullName evidence="2">RCK N-terminal domain-containing protein</fullName>
    </recommendedName>
</protein>
<dbReference type="InterPro" id="IPR013099">
    <property type="entry name" value="K_chnl_dom"/>
</dbReference>
<dbReference type="Proteomes" id="UP000214606">
    <property type="component" value="Chromosome"/>
</dbReference>
<dbReference type="GO" id="GO:0006813">
    <property type="term" value="P:potassium ion transport"/>
    <property type="evidence" value="ECO:0007669"/>
    <property type="project" value="InterPro"/>
</dbReference>
<dbReference type="Pfam" id="PF07885">
    <property type="entry name" value="Ion_trans_2"/>
    <property type="match status" value="1"/>
</dbReference>
<sequence length="331" mass="37546">MKSTKLWIQYLRWPVFIRMSVIVLMILILFGTMISYIEPKEFPTPFEGIWWALVTMSTTGYGDFVPKTFLGRTFGMILILTGVAFLTSYFTNLSAAAVKRQNAYIDGEIPFKGKNHFLLIGWNEKTKEIIETLRIIKFYCPIVLIDQTLSEAPYIDENIHFIKGNPADDQILNKANIKEAKAVFITADQHRNELEADMLTILVLITVKASNPSVYTICEMMTKTQTLNAKRAGADEIIQSFQVVGQVFLNSFLFQNGFSNVILELGKAYGARLTIESPTDQDIGKNFQQLHNDLFSNGIILFGIKRGEEIFLNPPHNFTVVQHDCLIALKN</sequence>
<comment type="subcellular location">
    <subcellularLocation>
        <location evidence="1">Cell membrane</location>
        <topology evidence="1">Multi-pass membrane protein</topology>
    </subcellularLocation>
</comment>
<accession>A0A223E582</accession>
<dbReference type="PANTHER" id="PTHR43833:SF9">
    <property type="entry name" value="POTASSIUM CHANNEL PROTEIN YUGO-RELATED"/>
    <property type="match status" value="1"/>
</dbReference>
<dbReference type="Pfam" id="PF02254">
    <property type="entry name" value="TrkA_N"/>
    <property type="match status" value="1"/>
</dbReference>
<dbReference type="GO" id="GO:0005886">
    <property type="term" value="C:plasma membrane"/>
    <property type="evidence" value="ECO:0007669"/>
    <property type="project" value="UniProtKB-SubCell"/>
</dbReference>
<evidence type="ECO:0000259" key="2">
    <source>
        <dbReference type="PROSITE" id="PS51201"/>
    </source>
</evidence>
<evidence type="ECO:0000313" key="3">
    <source>
        <dbReference type="EMBL" id="ASS90404.1"/>
    </source>
</evidence>
<accession>A0A163ZRJ1</accession>
<reference evidence="3 4" key="1">
    <citation type="submission" date="2016-10" db="EMBL/GenBank/DDBJ databases">
        <title>The whole genome sequencing and assembly of Aeribacillus pallidus KCTC3564 strain.</title>
        <authorList>
            <person name="Lee Y.-J."/>
            <person name="Park M.-K."/>
            <person name="Yi H."/>
            <person name="Bahn Y.-S."/>
            <person name="Kim J.F."/>
            <person name="Lee D.-W."/>
        </authorList>
    </citation>
    <scope>NUCLEOTIDE SEQUENCE [LARGE SCALE GENOMIC DNA]</scope>
    <source>
        <strain evidence="3 4">KCTC3564</strain>
    </source>
</reference>
<proteinExistence type="predicted"/>
<dbReference type="InterPro" id="IPR050721">
    <property type="entry name" value="Trk_Ktr_HKT_K-transport"/>
</dbReference>
<dbReference type="PROSITE" id="PS51201">
    <property type="entry name" value="RCK_N"/>
    <property type="match status" value="1"/>
</dbReference>
<dbReference type="Gene3D" id="1.10.287.70">
    <property type="match status" value="1"/>
</dbReference>
<dbReference type="KEGG" id="apak:AP3564_09320"/>
<dbReference type="AlphaFoldDB" id="A0A163ZRJ1"/>
<dbReference type="SUPFAM" id="SSF51735">
    <property type="entry name" value="NAD(P)-binding Rossmann-fold domains"/>
    <property type="match status" value="1"/>
</dbReference>